<organism evidence="1 2">
    <name type="scientific">Parasponia andersonii</name>
    <name type="common">Sponia andersonii</name>
    <dbReference type="NCBI Taxonomy" id="3476"/>
    <lineage>
        <taxon>Eukaryota</taxon>
        <taxon>Viridiplantae</taxon>
        <taxon>Streptophyta</taxon>
        <taxon>Embryophyta</taxon>
        <taxon>Tracheophyta</taxon>
        <taxon>Spermatophyta</taxon>
        <taxon>Magnoliopsida</taxon>
        <taxon>eudicotyledons</taxon>
        <taxon>Gunneridae</taxon>
        <taxon>Pentapetalae</taxon>
        <taxon>rosids</taxon>
        <taxon>fabids</taxon>
        <taxon>Rosales</taxon>
        <taxon>Cannabaceae</taxon>
        <taxon>Parasponia</taxon>
    </lineage>
</organism>
<keyword evidence="2" id="KW-1185">Reference proteome</keyword>
<proteinExistence type="predicted"/>
<protein>
    <submittedName>
        <fullName evidence="1">Uncharacterized protein</fullName>
    </submittedName>
</protein>
<gene>
    <name evidence="1" type="ORF">PanWU01x14_038920</name>
</gene>
<sequence length="59" mass="6206">MVILCSGSGSPVPTSKSATIGKKDSVKGRFKRTTIAKENIAKKRKVLAISSTSVNDILS</sequence>
<feature type="non-terminal residue" evidence="1">
    <location>
        <position position="59"/>
    </location>
</feature>
<dbReference type="EMBL" id="JXTB01000021">
    <property type="protein sequence ID" value="PON75941.1"/>
    <property type="molecule type" value="Genomic_DNA"/>
</dbReference>
<dbReference type="AlphaFoldDB" id="A0A2P5DRP1"/>
<name>A0A2P5DRP1_PARAD</name>
<accession>A0A2P5DRP1</accession>
<evidence type="ECO:0000313" key="2">
    <source>
        <dbReference type="Proteomes" id="UP000237105"/>
    </source>
</evidence>
<dbReference type="Proteomes" id="UP000237105">
    <property type="component" value="Unassembled WGS sequence"/>
</dbReference>
<comment type="caution">
    <text evidence="1">The sequence shown here is derived from an EMBL/GenBank/DDBJ whole genome shotgun (WGS) entry which is preliminary data.</text>
</comment>
<evidence type="ECO:0000313" key="1">
    <source>
        <dbReference type="EMBL" id="PON75941.1"/>
    </source>
</evidence>
<reference evidence="2" key="1">
    <citation type="submission" date="2016-06" db="EMBL/GenBank/DDBJ databases">
        <title>Parallel loss of symbiosis genes in relatives of nitrogen-fixing non-legume Parasponia.</title>
        <authorList>
            <person name="Van Velzen R."/>
            <person name="Holmer R."/>
            <person name="Bu F."/>
            <person name="Rutten L."/>
            <person name="Van Zeijl A."/>
            <person name="Liu W."/>
            <person name="Santuari L."/>
            <person name="Cao Q."/>
            <person name="Sharma T."/>
            <person name="Shen D."/>
            <person name="Roswanjaya Y."/>
            <person name="Wardhani T."/>
            <person name="Kalhor M.S."/>
            <person name="Jansen J."/>
            <person name="Van den Hoogen J."/>
            <person name="Gungor B."/>
            <person name="Hartog M."/>
            <person name="Hontelez J."/>
            <person name="Verver J."/>
            <person name="Yang W.-C."/>
            <person name="Schijlen E."/>
            <person name="Repin R."/>
            <person name="Schilthuizen M."/>
            <person name="Schranz E."/>
            <person name="Heidstra R."/>
            <person name="Miyata K."/>
            <person name="Fedorova E."/>
            <person name="Kohlen W."/>
            <person name="Bisseling T."/>
            <person name="Smit S."/>
            <person name="Geurts R."/>
        </authorList>
    </citation>
    <scope>NUCLEOTIDE SEQUENCE [LARGE SCALE GENOMIC DNA]</scope>
    <source>
        <strain evidence="2">cv. WU1-14</strain>
    </source>
</reference>